<organism evidence="2 3">
    <name type="scientific">Polaribacter sejongensis</name>
    <dbReference type="NCBI Taxonomy" id="985043"/>
    <lineage>
        <taxon>Bacteria</taxon>
        <taxon>Pseudomonadati</taxon>
        <taxon>Bacteroidota</taxon>
        <taxon>Flavobacteriia</taxon>
        <taxon>Flavobacteriales</taxon>
        <taxon>Flavobacteriaceae</taxon>
    </lineage>
</organism>
<gene>
    <name evidence="2" type="ORF">BTO15_16765</name>
</gene>
<name>A0ABN5F9W6_9FLAO</name>
<evidence type="ECO:0008006" key="4">
    <source>
        <dbReference type="Google" id="ProtNLM"/>
    </source>
</evidence>
<dbReference type="PANTHER" id="PTHR44749">
    <property type="entry name" value="SUPPRESSOR OF RPS4-RLD 1"/>
    <property type="match status" value="1"/>
</dbReference>
<accession>A0ABN5F9W6</accession>
<dbReference type="InterPro" id="IPR044650">
    <property type="entry name" value="SRFR1-like"/>
</dbReference>
<feature type="chain" id="PRO_5046884601" description="Tetratricopeptide repeat protein" evidence="1">
    <location>
        <begin position="21"/>
        <end position="692"/>
    </location>
</feature>
<dbReference type="Proteomes" id="UP000232721">
    <property type="component" value="Chromosome"/>
</dbReference>
<dbReference type="Gene3D" id="1.25.40.10">
    <property type="entry name" value="Tetratricopeptide repeat domain"/>
    <property type="match status" value="3"/>
</dbReference>
<dbReference type="InterPro" id="IPR011990">
    <property type="entry name" value="TPR-like_helical_dom_sf"/>
</dbReference>
<protein>
    <recommendedName>
        <fullName evidence="4">Tetratricopeptide repeat protein</fullName>
    </recommendedName>
</protein>
<dbReference type="Pfam" id="PF13174">
    <property type="entry name" value="TPR_6"/>
    <property type="match status" value="1"/>
</dbReference>
<sequence length="692" mass="79009">MKFLYSTLIFFLFFSIQSFSQDMQEGFTYLETGKYKEAEVFFKDILKEYPTNKTARLCYGRAIGLNGKATAAVTLFTNLLEDYPTDFEVKLNYAESLLWSKNYPDAKVYYQKLLKENDKSFAALLGYANTLSNLKEFDAALINVDKALGVLPGNPNALVSKKYMRLGLASKKVSNQKYEEAETILKENFTSFKDDKETLLNLANLYLISKQIEKAKNTYEIIGKKPEDKLISLNGIALAHHLDGDDKTALTVSKTALKSIDKNTSETLKNQTTERYIQALIWNKKYTSAKTEIDKLLDDNKNPENWMLSLRATLNIYKSDFKKSIADYNLILKKDSASFDGNLGKANALKASGFYNNAYKSAENTLTFYEKQKDASNFIKELDLSFTPFVETKYSYSYDNGDNEANAYDLKAEVLFSTKFKILANYNFRTTLNNQIDSLKATTNNLLLGVSYQLLNNLTLKGSFGITSSDSESKKYNQLLTDISLNIKPFKLQSLELGYKRDVQNFNAALLNDEIVQNNLILNYSLNTNFNLGWFTQYYYTWQSDENVRNLLFTSLYYNIFAKPSIKAGLNYQNISFKESKDNYFSPSKFNAVEIFVNLIKDETAAKKKEWFYGLTAATGLQYIENDDAQSTYRVQSNLGYKFSERALLNIYGLQSNIASAAASATTTASFTYTEFGIRFKWIFLKKPLYKK</sequence>
<dbReference type="Pfam" id="PF14559">
    <property type="entry name" value="TPR_19"/>
    <property type="match status" value="1"/>
</dbReference>
<dbReference type="RefSeq" id="WP_208889677.1">
    <property type="nucleotide sequence ID" value="NZ_CP019336.1"/>
</dbReference>
<feature type="signal peptide" evidence="1">
    <location>
        <begin position="1"/>
        <end position="20"/>
    </location>
</feature>
<evidence type="ECO:0000256" key="1">
    <source>
        <dbReference type="SAM" id="SignalP"/>
    </source>
</evidence>
<dbReference type="SUPFAM" id="SSF48452">
    <property type="entry name" value="TPR-like"/>
    <property type="match status" value="3"/>
</dbReference>
<reference evidence="2 3" key="1">
    <citation type="submission" date="2017-02" db="EMBL/GenBank/DDBJ databases">
        <title>Trade-off between light-utilization and light-protection in marine flavobacteria.</title>
        <authorList>
            <person name="Kumagai Y."/>
            <person name="Yoshizawa S."/>
            <person name="Kogure K."/>
            <person name="Iwasaki W."/>
        </authorList>
    </citation>
    <scope>NUCLEOTIDE SEQUENCE [LARGE SCALE GENOMIC DNA]</scope>
    <source>
        <strain evidence="2 3">KCTC 23670</strain>
    </source>
</reference>
<evidence type="ECO:0000313" key="3">
    <source>
        <dbReference type="Proteomes" id="UP000232721"/>
    </source>
</evidence>
<proteinExistence type="predicted"/>
<dbReference type="SMART" id="SM00028">
    <property type="entry name" value="TPR"/>
    <property type="match status" value="4"/>
</dbReference>
<dbReference type="EMBL" id="CP019336">
    <property type="protein sequence ID" value="AUC23644.1"/>
    <property type="molecule type" value="Genomic_DNA"/>
</dbReference>
<keyword evidence="1" id="KW-0732">Signal</keyword>
<keyword evidence="3" id="KW-1185">Reference proteome</keyword>
<dbReference type="PANTHER" id="PTHR44749:SF1">
    <property type="entry name" value="TETRATRICOPEPTIDE-LIKE HELICAL DOMAIN-CONTAINING PROTEIN"/>
    <property type="match status" value="1"/>
</dbReference>
<evidence type="ECO:0000313" key="2">
    <source>
        <dbReference type="EMBL" id="AUC23644.1"/>
    </source>
</evidence>
<dbReference type="InterPro" id="IPR019734">
    <property type="entry name" value="TPR_rpt"/>
</dbReference>